<evidence type="ECO:0000313" key="5">
    <source>
        <dbReference type="EMBL" id="KRN57848.1"/>
    </source>
</evidence>
<dbReference type="PANTHER" id="PTHR42756">
    <property type="entry name" value="TRANSCRIPTIONAL REGULATOR, MARR"/>
    <property type="match status" value="1"/>
</dbReference>
<dbReference type="Pfam" id="PF12802">
    <property type="entry name" value="MarR_2"/>
    <property type="match status" value="1"/>
</dbReference>
<evidence type="ECO:0000256" key="2">
    <source>
        <dbReference type="ARBA" id="ARBA00023125"/>
    </source>
</evidence>
<evidence type="ECO:0000259" key="4">
    <source>
        <dbReference type="PROSITE" id="PS50995"/>
    </source>
</evidence>
<name>A0A0R2HYV8_CARDV</name>
<dbReference type="RefSeq" id="WP_034568406.1">
    <property type="nucleotide sequence ID" value="NZ_JQBS01000001.1"/>
</dbReference>
<dbReference type="GeneID" id="89589611"/>
<dbReference type="Proteomes" id="UP000051658">
    <property type="component" value="Unassembled WGS sequence"/>
</dbReference>
<dbReference type="PROSITE" id="PS50995">
    <property type="entry name" value="HTH_MARR_2"/>
    <property type="match status" value="1"/>
</dbReference>
<gene>
    <name evidence="5" type="ORF">IV74_GL001103</name>
</gene>
<comment type="caution">
    <text evidence="5">The sequence shown here is derived from an EMBL/GenBank/DDBJ whole genome shotgun (WGS) entry which is preliminary data.</text>
</comment>
<keyword evidence="3" id="KW-0804">Transcription</keyword>
<evidence type="ECO:0000256" key="1">
    <source>
        <dbReference type="ARBA" id="ARBA00023015"/>
    </source>
</evidence>
<dbReference type="Gene3D" id="1.10.10.10">
    <property type="entry name" value="Winged helix-like DNA-binding domain superfamily/Winged helix DNA-binding domain"/>
    <property type="match status" value="1"/>
</dbReference>
<evidence type="ECO:0000313" key="6">
    <source>
        <dbReference type="Proteomes" id="UP000051658"/>
    </source>
</evidence>
<dbReference type="PATRIC" id="fig|1449336.4.peg.1128"/>
<dbReference type="GO" id="GO:0003700">
    <property type="term" value="F:DNA-binding transcription factor activity"/>
    <property type="evidence" value="ECO:0007669"/>
    <property type="project" value="InterPro"/>
</dbReference>
<dbReference type="AlphaFoldDB" id="A0A0R2HYV8"/>
<dbReference type="EMBL" id="JQBS01000001">
    <property type="protein sequence ID" value="KRN57848.1"/>
    <property type="molecule type" value="Genomic_DNA"/>
</dbReference>
<protein>
    <recommendedName>
        <fullName evidence="4">HTH marR-type domain-containing protein</fullName>
    </recommendedName>
</protein>
<reference evidence="5 6" key="1">
    <citation type="journal article" date="2015" name="Genome Announc.">
        <title>Expanding the biotechnology potential of lactobacilli through comparative genomics of 213 strains and associated genera.</title>
        <authorList>
            <person name="Sun Z."/>
            <person name="Harris H.M."/>
            <person name="McCann A."/>
            <person name="Guo C."/>
            <person name="Argimon S."/>
            <person name="Zhang W."/>
            <person name="Yang X."/>
            <person name="Jeffery I.B."/>
            <person name="Cooney J.C."/>
            <person name="Kagawa T.F."/>
            <person name="Liu W."/>
            <person name="Song Y."/>
            <person name="Salvetti E."/>
            <person name="Wrobel A."/>
            <person name="Rasinkangas P."/>
            <person name="Parkhill J."/>
            <person name="Rea M.C."/>
            <person name="O'Sullivan O."/>
            <person name="Ritari J."/>
            <person name="Douillard F.P."/>
            <person name="Paul Ross R."/>
            <person name="Yang R."/>
            <person name="Briner A.E."/>
            <person name="Felis G.E."/>
            <person name="de Vos W.M."/>
            <person name="Barrangou R."/>
            <person name="Klaenhammer T.R."/>
            <person name="Caufield P.W."/>
            <person name="Cui Y."/>
            <person name="Zhang H."/>
            <person name="O'Toole P.W."/>
        </authorList>
    </citation>
    <scope>NUCLEOTIDE SEQUENCE [LARGE SCALE GENOMIC DNA]</scope>
    <source>
        <strain evidence="5 6">DSM 20623</strain>
    </source>
</reference>
<proteinExistence type="predicted"/>
<dbReference type="PRINTS" id="PR00598">
    <property type="entry name" value="HTHMARR"/>
</dbReference>
<evidence type="ECO:0000256" key="3">
    <source>
        <dbReference type="ARBA" id="ARBA00023163"/>
    </source>
</evidence>
<dbReference type="InterPro" id="IPR036390">
    <property type="entry name" value="WH_DNA-bd_sf"/>
</dbReference>
<dbReference type="SMART" id="SM00347">
    <property type="entry name" value="HTH_MARR"/>
    <property type="match status" value="1"/>
</dbReference>
<sequence length="170" mass="20027">MENYSFDINMKLKRVNRLHKIKGDKELNELGIHVGQSFILEVIYMKKSCTQKEIADYLKISTSSITNPIKRLEEKKLIKKQQSKTDLRYNVITLTKEGTLTIKQMLSTINEIEQTMIKDFSPEEVNQLNDFFNRMIYNLQPEGSLEELQKEEYGNMYAESIEVNHKNDNR</sequence>
<keyword evidence="6" id="KW-1185">Reference proteome</keyword>
<dbReference type="eggNOG" id="COG1846">
    <property type="taxonomic scope" value="Bacteria"/>
</dbReference>
<organism evidence="5 6">
    <name type="scientific">Carnobacterium divergens DSM 20623</name>
    <dbReference type="NCBI Taxonomy" id="1449336"/>
    <lineage>
        <taxon>Bacteria</taxon>
        <taxon>Bacillati</taxon>
        <taxon>Bacillota</taxon>
        <taxon>Bacilli</taxon>
        <taxon>Lactobacillales</taxon>
        <taxon>Carnobacteriaceae</taxon>
        <taxon>Carnobacterium</taxon>
    </lineage>
</organism>
<dbReference type="InterPro" id="IPR000835">
    <property type="entry name" value="HTH_MarR-typ"/>
</dbReference>
<dbReference type="PANTHER" id="PTHR42756:SF1">
    <property type="entry name" value="TRANSCRIPTIONAL REPRESSOR OF EMRAB OPERON"/>
    <property type="match status" value="1"/>
</dbReference>
<dbReference type="SUPFAM" id="SSF46785">
    <property type="entry name" value="Winged helix' DNA-binding domain"/>
    <property type="match status" value="1"/>
</dbReference>
<dbReference type="InterPro" id="IPR036388">
    <property type="entry name" value="WH-like_DNA-bd_sf"/>
</dbReference>
<feature type="domain" description="HTH marR-type" evidence="4">
    <location>
        <begin position="5"/>
        <end position="137"/>
    </location>
</feature>
<accession>A0A0R2HYV8</accession>
<keyword evidence="2" id="KW-0238">DNA-binding</keyword>
<keyword evidence="1" id="KW-0805">Transcription regulation</keyword>
<dbReference type="GO" id="GO:0003677">
    <property type="term" value="F:DNA binding"/>
    <property type="evidence" value="ECO:0007669"/>
    <property type="project" value="UniProtKB-KW"/>
</dbReference>